<dbReference type="GO" id="GO:0007059">
    <property type="term" value="P:chromosome segregation"/>
    <property type="evidence" value="ECO:0007669"/>
    <property type="project" value="UniProtKB-UniRule"/>
</dbReference>
<evidence type="ECO:0000313" key="5">
    <source>
        <dbReference type="EMBL" id="VUW96079.1"/>
    </source>
</evidence>
<sequence>MGIPVKLEVFEGPLDLLLHLIEKNKVDIYDIPIVEITNQYMEYIRQMQREDLNVMSEFLVMAATLLDIKCKMLLPKEVKEDGEEEDPRQELVEQLLQYKMYKYMSYELRDRQVDADLILYKNPTIPEEVLEYVEPVDLDLLLGDLTMVQLKKVFQEVMRRQTDKVDPVRSKFGKIEKEEVSLTDKFLYVRDYLQEHRRFSFRQLLQKQKSKMHVVVTFLAILEMMKLGEIYVEQESTCGEIMIERKGDVV</sequence>
<evidence type="ECO:0000313" key="6">
    <source>
        <dbReference type="Proteomes" id="UP000078383"/>
    </source>
</evidence>
<keyword evidence="3" id="KW-0131">Cell cycle</keyword>
<dbReference type="GO" id="GO:0006260">
    <property type="term" value="P:DNA replication"/>
    <property type="evidence" value="ECO:0007669"/>
    <property type="project" value="UniProtKB-UniRule"/>
</dbReference>
<dbReference type="InterPro" id="IPR003768">
    <property type="entry name" value="ScpA"/>
</dbReference>
<evidence type="ECO:0000313" key="4">
    <source>
        <dbReference type="EMBL" id="CUQ87948.1"/>
    </source>
</evidence>
<dbReference type="EMBL" id="CZBX01000007">
    <property type="protein sequence ID" value="CUQ87948.1"/>
    <property type="molecule type" value="Genomic_DNA"/>
</dbReference>
<keyword evidence="1 3" id="KW-0159">Chromosome partition</keyword>
<comment type="similarity">
    <text evidence="3">Belongs to the ScpA family.</text>
</comment>
<comment type="subcellular location">
    <subcellularLocation>
        <location evidence="3">Cytoplasm</location>
    </subcellularLocation>
    <text evidence="3">Associated with two foci at the outer edges of the nucleoid region in young cells, and at four foci within both cell halves in older cells.</text>
</comment>
<dbReference type="HAMAP" id="MF_01805">
    <property type="entry name" value="ScpA"/>
    <property type="match status" value="1"/>
</dbReference>
<dbReference type="PANTHER" id="PTHR33969">
    <property type="entry name" value="SEGREGATION AND CONDENSATION PROTEIN A"/>
    <property type="match status" value="1"/>
</dbReference>
<reference evidence="4 6" key="1">
    <citation type="submission" date="2015-09" db="EMBL/GenBank/DDBJ databases">
        <authorList>
            <consortium name="Pathogen Informatics"/>
        </authorList>
    </citation>
    <scope>NUCLEOTIDE SEQUENCE [LARGE SCALE GENOMIC DNA]</scope>
    <source>
        <strain evidence="4 6">2789STDY5834889</strain>
    </source>
</reference>
<proteinExistence type="inferred from homology"/>
<dbReference type="Pfam" id="PF02616">
    <property type="entry name" value="SMC_ScpA"/>
    <property type="match status" value="1"/>
</dbReference>
<comment type="subunit">
    <text evidence="3">Component of a cohesin-like complex composed of ScpA, ScpB and the Smc homodimer, in which ScpA and ScpB bind to the head domain of Smc. The presence of the three proteins is required for the association of the complex with DNA.</text>
</comment>
<keyword evidence="3" id="KW-0963">Cytoplasm</keyword>
<organism evidence="4 6">
    <name type="scientific">[Ruminococcus] torques</name>
    <dbReference type="NCBI Taxonomy" id="33039"/>
    <lineage>
        <taxon>Bacteria</taxon>
        <taxon>Bacillati</taxon>
        <taxon>Bacillota</taxon>
        <taxon>Clostridia</taxon>
        <taxon>Lachnospirales</taxon>
        <taxon>Lachnospiraceae</taxon>
        <taxon>Mediterraneibacter</taxon>
    </lineage>
</organism>
<dbReference type="GO" id="GO:0051301">
    <property type="term" value="P:cell division"/>
    <property type="evidence" value="ECO:0007669"/>
    <property type="project" value="UniProtKB-KW"/>
</dbReference>
<evidence type="ECO:0000256" key="3">
    <source>
        <dbReference type="HAMAP-Rule" id="MF_01805"/>
    </source>
</evidence>
<dbReference type="GO" id="GO:0005737">
    <property type="term" value="C:cytoplasm"/>
    <property type="evidence" value="ECO:0007669"/>
    <property type="project" value="UniProtKB-SubCell"/>
</dbReference>
<evidence type="ECO:0000256" key="1">
    <source>
        <dbReference type="ARBA" id="ARBA00022829"/>
    </source>
</evidence>
<evidence type="ECO:0000313" key="7">
    <source>
        <dbReference type="Proteomes" id="UP000363661"/>
    </source>
</evidence>
<dbReference type="Proteomes" id="UP000363661">
    <property type="component" value="Unassembled WGS sequence"/>
</dbReference>
<keyword evidence="3" id="KW-0132">Cell division</keyword>
<dbReference type="EMBL" id="CABHNA010000024">
    <property type="protein sequence ID" value="VUW96079.1"/>
    <property type="molecule type" value="Genomic_DNA"/>
</dbReference>
<dbReference type="Gene3D" id="6.10.250.2410">
    <property type="match status" value="1"/>
</dbReference>
<keyword evidence="7" id="KW-1185">Reference proteome</keyword>
<dbReference type="RefSeq" id="WP_055163155.1">
    <property type="nucleotide sequence ID" value="NZ_CABHNA010000024.1"/>
</dbReference>
<evidence type="ECO:0000256" key="2">
    <source>
        <dbReference type="ARBA" id="ARBA00044777"/>
    </source>
</evidence>
<reference evidence="5 7" key="2">
    <citation type="submission" date="2019-07" db="EMBL/GenBank/DDBJ databases">
        <authorList>
            <person name="Hibberd C M."/>
            <person name="Gehrig L. J."/>
            <person name="Chang H.-W."/>
            <person name="Venkatesh S."/>
        </authorList>
    </citation>
    <scope>NUCLEOTIDE SEQUENCE [LARGE SCALE GENOMIC DNA]</scope>
    <source>
        <strain evidence="5">Ruminococcus_torques_SSTS_Bg7063</strain>
    </source>
</reference>
<gene>
    <name evidence="3 4" type="primary">scpA</name>
    <name evidence="4" type="ORF">ERS852502_01668</name>
    <name evidence="5" type="ORF">RTSSTS7063_00462</name>
</gene>
<dbReference type="Proteomes" id="UP000078383">
    <property type="component" value="Unassembled WGS sequence"/>
</dbReference>
<dbReference type="OrthoDB" id="9811016at2"/>
<accession>A0A173UB24</accession>
<dbReference type="Gene3D" id="1.10.10.580">
    <property type="entry name" value="Structural maintenance of chromosome 1. Chain E"/>
    <property type="match status" value="1"/>
</dbReference>
<dbReference type="InterPro" id="IPR023093">
    <property type="entry name" value="ScpA-like_C"/>
</dbReference>
<protein>
    <recommendedName>
        <fullName evidence="2 3">Segregation and condensation protein A</fullName>
    </recommendedName>
</protein>
<name>A0A173UB24_9FIRM</name>
<comment type="function">
    <text evidence="3">Participates in chromosomal partition during cell division. May act via the formation of a condensin-like complex containing Smc and ScpB that pull DNA away from mid-cell into both cell halves.</text>
</comment>
<dbReference type="AlphaFoldDB" id="A0A173UB24"/>
<dbReference type="PANTHER" id="PTHR33969:SF2">
    <property type="entry name" value="SEGREGATION AND CONDENSATION PROTEIN A"/>
    <property type="match status" value="1"/>
</dbReference>